<gene>
    <name evidence="4" type="ORF">HNY73_015324</name>
</gene>
<keyword evidence="3" id="KW-0732">Signal</keyword>
<sequence length="301" mass="34690">MLKHLNYILLYSLICTCNGLHLTGRWNTGEFFKFLSKFGFQKTDSHDHINTLGFIYGNITSPGYVETKHKATFVVVDRQYFLEYYRQRNKYESNRDQTCAAMFQKIDTVAYDRNCKENGTEDFLRRVPCPIGELCEDEDAPERVVNGHQFTYAVLDNTQARSVYDLNFSLPKIYFKRGTVEMYLVLLGLYLILVPLQVYAAVHQHHHVTRLYTASLALQLQFVLCSVIHMVKFAIDGEGIEVLCIVGITSSADFLAYAIMAHLLWPTRSEQYFQLASESDPGEELEEFNEAPHNVPRPQKV</sequence>
<dbReference type="EMBL" id="JABXBU010002072">
    <property type="protein sequence ID" value="KAF8778621.1"/>
    <property type="molecule type" value="Genomic_DNA"/>
</dbReference>
<proteinExistence type="predicted"/>
<feature type="signal peptide" evidence="3">
    <location>
        <begin position="1"/>
        <end position="19"/>
    </location>
</feature>
<reference evidence="4" key="1">
    <citation type="journal article" date="2020" name="bioRxiv">
        <title>Chromosome-level reference genome of the European wasp spider Argiope bruennichi: a resource for studies on range expansion and evolutionary adaptation.</title>
        <authorList>
            <person name="Sheffer M.M."/>
            <person name="Hoppe A."/>
            <person name="Krehenwinkel H."/>
            <person name="Uhl G."/>
            <person name="Kuss A.W."/>
            <person name="Jensen L."/>
            <person name="Jensen C."/>
            <person name="Gillespie R.G."/>
            <person name="Hoff K.J."/>
            <person name="Prost S."/>
        </authorList>
    </citation>
    <scope>NUCLEOTIDE SEQUENCE</scope>
</reference>
<feature type="compositionally biased region" description="Acidic residues" evidence="1">
    <location>
        <begin position="280"/>
        <end position="289"/>
    </location>
</feature>
<accession>A0A8T0ET92</accession>
<evidence type="ECO:0000256" key="2">
    <source>
        <dbReference type="SAM" id="Phobius"/>
    </source>
</evidence>
<feature type="transmembrane region" description="Helical" evidence="2">
    <location>
        <begin position="214"/>
        <end position="235"/>
    </location>
</feature>
<evidence type="ECO:0000313" key="5">
    <source>
        <dbReference type="Proteomes" id="UP000807504"/>
    </source>
</evidence>
<feature type="region of interest" description="Disordered" evidence="1">
    <location>
        <begin position="280"/>
        <end position="301"/>
    </location>
</feature>
<evidence type="ECO:0000313" key="4">
    <source>
        <dbReference type="EMBL" id="KAF8778621.1"/>
    </source>
</evidence>
<protein>
    <recommendedName>
        <fullName evidence="6">Intimal thickness related receptor IRP domain-containing protein</fullName>
    </recommendedName>
</protein>
<evidence type="ECO:0000256" key="1">
    <source>
        <dbReference type="SAM" id="MobiDB-lite"/>
    </source>
</evidence>
<feature type="transmembrane region" description="Helical" evidence="2">
    <location>
        <begin position="242"/>
        <end position="265"/>
    </location>
</feature>
<evidence type="ECO:0000256" key="3">
    <source>
        <dbReference type="SAM" id="SignalP"/>
    </source>
</evidence>
<keyword evidence="2" id="KW-0472">Membrane</keyword>
<evidence type="ECO:0008006" key="6">
    <source>
        <dbReference type="Google" id="ProtNLM"/>
    </source>
</evidence>
<keyword evidence="2" id="KW-1133">Transmembrane helix</keyword>
<dbReference type="AlphaFoldDB" id="A0A8T0ET92"/>
<feature type="chain" id="PRO_5035854719" description="Intimal thickness related receptor IRP domain-containing protein" evidence="3">
    <location>
        <begin position="20"/>
        <end position="301"/>
    </location>
</feature>
<dbReference type="Proteomes" id="UP000807504">
    <property type="component" value="Unassembled WGS sequence"/>
</dbReference>
<name>A0A8T0ET92_ARGBR</name>
<comment type="caution">
    <text evidence="4">The sequence shown here is derived from an EMBL/GenBank/DDBJ whole genome shotgun (WGS) entry which is preliminary data.</text>
</comment>
<feature type="transmembrane region" description="Helical" evidence="2">
    <location>
        <begin position="182"/>
        <end position="202"/>
    </location>
</feature>
<organism evidence="4 5">
    <name type="scientific">Argiope bruennichi</name>
    <name type="common">Wasp spider</name>
    <name type="synonym">Aranea bruennichi</name>
    <dbReference type="NCBI Taxonomy" id="94029"/>
    <lineage>
        <taxon>Eukaryota</taxon>
        <taxon>Metazoa</taxon>
        <taxon>Ecdysozoa</taxon>
        <taxon>Arthropoda</taxon>
        <taxon>Chelicerata</taxon>
        <taxon>Arachnida</taxon>
        <taxon>Araneae</taxon>
        <taxon>Araneomorphae</taxon>
        <taxon>Entelegynae</taxon>
        <taxon>Araneoidea</taxon>
        <taxon>Araneidae</taxon>
        <taxon>Argiope</taxon>
    </lineage>
</organism>
<keyword evidence="2" id="KW-0812">Transmembrane</keyword>
<dbReference type="PANTHER" id="PTHR23252:SF43">
    <property type="entry name" value="INTIMAL THICKNESS RELATED RECEPTOR IRP DOMAIN-CONTAINING PROTEIN"/>
    <property type="match status" value="1"/>
</dbReference>
<dbReference type="PANTHER" id="PTHR23252">
    <property type="entry name" value="INTIMAL THICKNESS RECEPTOR-RELATED"/>
    <property type="match status" value="1"/>
</dbReference>
<dbReference type="InterPro" id="IPR047831">
    <property type="entry name" value="GPR180/TMEM145"/>
</dbReference>
<keyword evidence="5" id="KW-1185">Reference proteome</keyword>
<reference evidence="4" key="2">
    <citation type="submission" date="2020-06" db="EMBL/GenBank/DDBJ databases">
        <authorList>
            <person name="Sheffer M."/>
        </authorList>
    </citation>
    <scope>NUCLEOTIDE SEQUENCE</scope>
</reference>